<feature type="region of interest" description="Disordered" evidence="1">
    <location>
        <begin position="1"/>
        <end position="22"/>
    </location>
</feature>
<dbReference type="Proteomes" id="UP000823388">
    <property type="component" value="Chromosome 1N"/>
</dbReference>
<protein>
    <submittedName>
        <fullName evidence="2">Uncharacterized protein</fullName>
    </submittedName>
</protein>
<feature type="compositionally biased region" description="Pro residues" evidence="1">
    <location>
        <begin position="1"/>
        <end position="16"/>
    </location>
</feature>
<accession>A0A8T0WIA0</accession>
<sequence length="108" mass="11095">MATLSPPTPPLPPSSPPLLDATSPTSLPALTLILAATSVACSLSPGRSKELHWCHDTPPCLAVVYPTHIQGGPTGKHYRSKPGGASRFTSTHSGVLWRGVSSSCVAAV</sequence>
<name>A0A8T0WIA0_PANVG</name>
<comment type="caution">
    <text evidence="2">The sequence shown here is derived from an EMBL/GenBank/DDBJ whole genome shotgun (WGS) entry which is preliminary data.</text>
</comment>
<dbReference type="AlphaFoldDB" id="A0A8T0WIA0"/>
<reference evidence="2" key="1">
    <citation type="submission" date="2020-05" db="EMBL/GenBank/DDBJ databases">
        <title>WGS assembly of Panicum virgatum.</title>
        <authorList>
            <person name="Lovell J.T."/>
            <person name="Jenkins J."/>
            <person name="Shu S."/>
            <person name="Juenger T.E."/>
            <person name="Schmutz J."/>
        </authorList>
    </citation>
    <scope>NUCLEOTIDE SEQUENCE</scope>
    <source>
        <strain evidence="2">AP13</strain>
    </source>
</reference>
<evidence type="ECO:0000313" key="2">
    <source>
        <dbReference type="EMBL" id="KAG2649281.1"/>
    </source>
</evidence>
<organism evidence="2 3">
    <name type="scientific">Panicum virgatum</name>
    <name type="common">Blackwell switchgrass</name>
    <dbReference type="NCBI Taxonomy" id="38727"/>
    <lineage>
        <taxon>Eukaryota</taxon>
        <taxon>Viridiplantae</taxon>
        <taxon>Streptophyta</taxon>
        <taxon>Embryophyta</taxon>
        <taxon>Tracheophyta</taxon>
        <taxon>Spermatophyta</taxon>
        <taxon>Magnoliopsida</taxon>
        <taxon>Liliopsida</taxon>
        <taxon>Poales</taxon>
        <taxon>Poaceae</taxon>
        <taxon>PACMAD clade</taxon>
        <taxon>Panicoideae</taxon>
        <taxon>Panicodae</taxon>
        <taxon>Paniceae</taxon>
        <taxon>Panicinae</taxon>
        <taxon>Panicum</taxon>
        <taxon>Panicum sect. Hiantes</taxon>
    </lineage>
</organism>
<proteinExistence type="predicted"/>
<dbReference type="EMBL" id="CM029038">
    <property type="protein sequence ID" value="KAG2649281.1"/>
    <property type="molecule type" value="Genomic_DNA"/>
</dbReference>
<keyword evidence="3" id="KW-1185">Reference proteome</keyword>
<evidence type="ECO:0000256" key="1">
    <source>
        <dbReference type="SAM" id="MobiDB-lite"/>
    </source>
</evidence>
<gene>
    <name evidence="2" type="ORF">PVAP13_1NG116520</name>
</gene>
<evidence type="ECO:0000313" key="3">
    <source>
        <dbReference type="Proteomes" id="UP000823388"/>
    </source>
</evidence>